<keyword evidence="3" id="KW-1185">Reference proteome</keyword>
<dbReference type="Proteomes" id="UP001196068">
    <property type="component" value="Unassembled WGS sequence"/>
</dbReference>
<dbReference type="EMBL" id="JAAEDH010000035">
    <property type="protein sequence ID" value="MBR0657442.1"/>
    <property type="molecule type" value="Genomic_DNA"/>
</dbReference>
<dbReference type="AlphaFoldDB" id="A0AAF1JZD7"/>
<evidence type="ECO:0000259" key="1">
    <source>
        <dbReference type="Pfam" id="PF13649"/>
    </source>
</evidence>
<evidence type="ECO:0000313" key="3">
    <source>
        <dbReference type="Proteomes" id="UP001196068"/>
    </source>
</evidence>
<name>A0AAF1JZD7_9PROT</name>
<dbReference type="SUPFAM" id="SSF53335">
    <property type="entry name" value="S-adenosyl-L-methionine-dependent methyltransferases"/>
    <property type="match status" value="1"/>
</dbReference>
<comment type="caution">
    <text evidence="2">The sequence shown here is derived from an EMBL/GenBank/DDBJ whole genome shotgun (WGS) entry which is preliminary data.</text>
</comment>
<feature type="domain" description="Methyltransferase" evidence="1">
    <location>
        <begin position="51"/>
        <end position="139"/>
    </location>
</feature>
<keyword evidence="2" id="KW-0489">Methyltransferase</keyword>
<proteinExistence type="predicted"/>
<dbReference type="Gene3D" id="3.40.50.150">
    <property type="entry name" value="Vaccinia Virus protein VP39"/>
    <property type="match status" value="1"/>
</dbReference>
<dbReference type="InterPro" id="IPR029063">
    <property type="entry name" value="SAM-dependent_MTases_sf"/>
</dbReference>
<gene>
    <name evidence="2" type="ORF">GXW79_20365</name>
</gene>
<dbReference type="GO" id="GO:0008168">
    <property type="term" value="F:methyltransferase activity"/>
    <property type="evidence" value="ECO:0007669"/>
    <property type="project" value="UniProtKB-KW"/>
</dbReference>
<keyword evidence="2" id="KW-0808">Transferase</keyword>
<sequence length="220" mass="22944">MTAVNAALIETVAARYAGAGRFAQGFVRGKLRHDPANAAIFALAMPDFGHVLDLGCGYGQLALALLLGGRANQVTGLDRAGPKISYAAGAAAGLPARFEAADIASAPLPECDTVLLIDVLYQMPAALQRDLLARVAQIARARVLVRAFDPALGWRSQVGFAMERIGRTLRREGAQAAIAPLPLPELAAPLAAAGFSVSIRPCWSGTPLPNVLLIAERAPC</sequence>
<evidence type="ECO:0000313" key="2">
    <source>
        <dbReference type="EMBL" id="MBR0657442.1"/>
    </source>
</evidence>
<protein>
    <submittedName>
        <fullName evidence="2">Class I SAM-dependent methyltransferase</fullName>
    </submittedName>
</protein>
<reference evidence="2" key="2">
    <citation type="journal article" date="2021" name="Syst. Appl. Microbiol.">
        <title>Roseomonas hellenica sp. nov., isolated from roots of wild-growing Alkanna tinctoria.</title>
        <authorList>
            <person name="Rat A."/>
            <person name="Naranjo H.D."/>
            <person name="Lebbe L."/>
            <person name="Cnockaert M."/>
            <person name="Krigas N."/>
            <person name="Grigoriadou K."/>
            <person name="Maloupa E."/>
            <person name="Willems A."/>
        </authorList>
    </citation>
    <scope>NUCLEOTIDE SEQUENCE</scope>
    <source>
        <strain evidence="2">LMG 28251</strain>
    </source>
</reference>
<reference evidence="2" key="1">
    <citation type="submission" date="2020-01" db="EMBL/GenBank/DDBJ databases">
        <authorList>
            <person name="Rat A."/>
        </authorList>
    </citation>
    <scope>NUCLEOTIDE SEQUENCE</scope>
    <source>
        <strain evidence="2">LMG 28251</strain>
    </source>
</reference>
<organism evidence="2 3">
    <name type="scientific">Plastoroseomonas arctica</name>
    <dbReference type="NCBI Taxonomy" id="1509237"/>
    <lineage>
        <taxon>Bacteria</taxon>
        <taxon>Pseudomonadati</taxon>
        <taxon>Pseudomonadota</taxon>
        <taxon>Alphaproteobacteria</taxon>
        <taxon>Acetobacterales</taxon>
        <taxon>Acetobacteraceae</taxon>
        <taxon>Plastoroseomonas</taxon>
    </lineage>
</organism>
<dbReference type="Pfam" id="PF13649">
    <property type="entry name" value="Methyltransf_25"/>
    <property type="match status" value="1"/>
</dbReference>
<dbReference type="InterPro" id="IPR041698">
    <property type="entry name" value="Methyltransf_25"/>
</dbReference>
<dbReference type="GO" id="GO:0032259">
    <property type="term" value="P:methylation"/>
    <property type="evidence" value="ECO:0007669"/>
    <property type="project" value="UniProtKB-KW"/>
</dbReference>
<dbReference type="RefSeq" id="WP_211876303.1">
    <property type="nucleotide sequence ID" value="NZ_JAAEDH010000035.1"/>
</dbReference>
<accession>A0AAF1JZD7</accession>